<keyword evidence="9" id="KW-1185">Reference proteome</keyword>
<evidence type="ECO:0000259" key="7">
    <source>
        <dbReference type="PROSITE" id="PS50887"/>
    </source>
</evidence>
<keyword evidence="5 6" id="KW-0472">Membrane</keyword>
<dbReference type="Gene3D" id="3.30.450.20">
    <property type="entry name" value="PAS domain"/>
    <property type="match status" value="1"/>
</dbReference>
<keyword evidence="2 6" id="KW-1003">Cell membrane</keyword>
<protein>
    <recommendedName>
        <fullName evidence="6">Cyclic-di-AMP phosphodiesterase</fullName>
        <ecNumber evidence="6">3.1.4.-</ecNumber>
    </recommendedName>
</protein>
<gene>
    <name evidence="8" type="ORF">J2S00_002086</name>
</gene>
<keyword evidence="3" id="KW-0812">Transmembrane</keyword>
<keyword evidence="6" id="KW-0378">Hydrolase</keyword>
<evidence type="ECO:0000256" key="3">
    <source>
        <dbReference type="ARBA" id="ARBA00022692"/>
    </source>
</evidence>
<dbReference type="PANTHER" id="PTHR47618:SF2">
    <property type="entry name" value="CYCLIC-DI-AMP PHOSPHODIESTERASE GDPP"/>
    <property type="match status" value="1"/>
</dbReference>
<dbReference type="Gene3D" id="3.90.1640.10">
    <property type="entry name" value="inorganic pyrophosphatase (n-terminal core)"/>
    <property type="match status" value="1"/>
</dbReference>
<evidence type="ECO:0000313" key="9">
    <source>
        <dbReference type="Proteomes" id="UP001232445"/>
    </source>
</evidence>
<feature type="domain" description="GGDEF" evidence="7">
    <location>
        <begin position="174"/>
        <end position="302"/>
    </location>
</feature>
<dbReference type="InterPro" id="IPR000160">
    <property type="entry name" value="GGDEF_dom"/>
</dbReference>
<evidence type="ECO:0000313" key="8">
    <source>
        <dbReference type="EMBL" id="MDQ0339299.1"/>
    </source>
</evidence>
<dbReference type="InterPro" id="IPR014528">
    <property type="entry name" value="GdpP/PdeA"/>
</dbReference>
<dbReference type="Pfam" id="PF21370">
    <property type="entry name" value="PAS_GdpP"/>
    <property type="match status" value="1"/>
</dbReference>
<comment type="function">
    <text evidence="6">Has phosphodiesterase (PDE) activity against cyclic-di-AMP (c-di-AMP).</text>
</comment>
<evidence type="ECO:0000256" key="4">
    <source>
        <dbReference type="ARBA" id="ARBA00022989"/>
    </source>
</evidence>
<comment type="similarity">
    <text evidence="6">Belongs to the GdpP/PdeA phosphodiesterase family.</text>
</comment>
<reference evidence="8 9" key="1">
    <citation type="submission" date="2023-07" db="EMBL/GenBank/DDBJ databases">
        <title>Genomic Encyclopedia of Type Strains, Phase IV (KMG-IV): sequencing the most valuable type-strain genomes for metagenomic binning, comparative biology and taxonomic classification.</title>
        <authorList>
            <person name="Goeker M."/>
        </authorList>
    </citation>
    <scope>NUCLEOTIDE SEQUENCE [LARGE SCALE GENOMIC DNA]</scope>
    <source>
        <strain evidence="8 9">DSM 17740</strain>
    </source>
</reference>
<dbReference type="RefSeq" id="WP_307339102.1">
    <property type="nucleotide sequence ID" value="NZ_JAUSUQ010000007.1"/>
</dbReference>
<evidence type="ECO:0000256" key="5">
    <source>
        <dbReference type="ARBA" id="ARBA00023136"/>
    </source>
</evidence>
<keyword evidence="4" id="KW-1133">Transmembrane helix</keyword>
<dbReference type="InterPro" id="IPR051319">
    <property type="entry name" value="Oligoribo/pAp-PDE_c-di-AMP_PDE"/>
</dbReference>
<dbReference type="Proteomes" id="UP001232445">
    <property type="component" value="Unassembled WGS sequence"/>
</dbReference>
<name>A0ABU0CSH2_9BACI</name>
<accession>A0ABU0CSH2</accession>
<evidence type="ECO:0000256" key="6">
    <source>
        <dbReference type="PIRNR" id="PIRNR026583"/>
    </source>
</evidence>
<dbReference type="SMART" id="SM00267">
    <property type="entry name" value="GGDEF"/>
    <property type="match status" value="1"/>
</dbReference>
<dbReference type="Pfam" id="PF01368">
    <property type="entry name" value="DHH"/>
    <property type="match status" value="1"/>
</dbReference>
<comment type="caution">
    <text evidence="8">The sequence shown here is derived from an EMBL/GenBank/DDBJ whole genome shotgun (WGS) entry which is preliminary data.</text>
</comment>
<dbReference type="InterPro" id="IPR049553">
    <property type="entry name" value="GdpP-like_PAS"/>
</dbReference>
<dbReference type="PANTHER" id="PTHR47618">
    <property type="entry name" value="BIFUNCTIONAL OLIGORIBONUCLEASE AND PAP PHOSPHATASE NRNA"/>
    <property type="match status" value="1"/>
</dbReference>
<sequence>MPRFLYHYLRGYHRYALPVLTVLVLVILAWYAWYWAMVGFVALGLIYYLMYKKEQAFAEDFEAYISTLRHRVKKAGEDVISDLPIGILLYDEEQTIQWHNRYILNLLSDADSLVGTTLEELSPALAEWLHNEEREGTIRFGEKTLDILSYPEERLLYVVDNTDYHELKKKHRQEQVVFINIHLDNLDEVTQGLDEQRRSLLVSRVTNTISRWAAEHGIFIRRTASDKFFGVMDERTLKAIEETKFDILDHVRELTSHNKIPVTLSIGVGAGTSSLIELGNLAQSSLDLALGRGGDQAAVKRFPDKVTFYGGKSNAVEKRTRVRARVISHALRDMIKESDKVFIMGHRDPDMDAVGSAIGVLKAVQVNEREGYIVLDQEEDYPGVNRLMEEINKEKDLQEHFLSPQEALELISEKSLLIIVDVHKPALVLEPRLLDRFHRKVVIDHHRRGEAFIEDPLLVYIEPYASSTSELVAELLEYQSDEMEMSRLEATAMLAGIVVDTNNFAMRTGSRTFDAAAYLRRHGADPVLVQKILKEEKEQFIKRSRIVERAEIYRGKIAIAIGEADERYGQVLLAQAADTLLTLDDVVASFVLCEREDGQVVISARSLGEINVQVIMEKMHGGGHLTNAATQLEDITVEDAVKWLKEVIDDYLEGGRGT</sequence>
<dbReference type="EC" id="3.1.4.-" evidence="6"/>
<dbReference type="InterPro" id="IPR038763">
    <property type="entry name" value="DHH_sf"/>
</dbReference>
<dbReference type="Pfam" id="PF24898">
    <property type="entry name" value="GGDEF_GdpP"/>
    <property type="match status" value="1"/>
</dbReference>
<organism evidence="8 9">
    <name type="scientific">Caldalkalibacillus uzonensis</name>
    <dbReference type="NCBI Taxonomy" id="353224"/>
    <lineage>
        <taxon>Bacteria</taxon>
        <taxon>Bacillati</taxon>
        <taxon>Bacillota</taxon>
        <taxon>Bacilli</taxon>
        <taxon>Bacillales</taxon>
        <taxon>Bacillaceae</taxon>
        <taxon>Caldalkalibacillus</taxon>
    </lineage>
</organism>
<dbReference type="InterPro" id="IPR003156">
    <property type="entry name" value="DHHA1_dom"/>
</dbReference>
<comment type="catalytic activity">
    <reaction evidence="6">
        <text>3',3'-c-di-AMP + H2O = 5'-O-phosphonoadenylyl-(3'-&gt;5')-adenosine + H(+)</text>
        <dbReference type="Rhea" id="RHEA:54420"/>
        <dbReference type="ChEBI" id="CHEBI:15377"/>
        <dbReference type="ChEBI" id="CHEBI:15378"/>
        <dbReference type="ChEBI" id="CHEBI:71500"/>
        <dbReference type="ChEBI" id="CHEBI:138171"/>
    </reaction>
</comment>
<evidence type="ECO:0000256" key="2">
    <source>
        <dbReference type="ARBA" id="ARBA00022475"/>
    </source>
</evidence>
<dbReference type="EMBL" id="JAUSUQ010000007">
    <property type="protein sequence ID" value="MDQ0339299.1"/>
    <property type="molecule type" value="Genomic_DNA"/>
</dbReference>
<dbReference type="PIRSF" id="PIRSF026583">
    <property type="entry name" value="YybT"/>
    <property type="match status" value="1"/>
</dbReference>
<dbReference type="SUPFAM" id="SSF64182">
    <property type="entry name" value="DHH phosphoesterases"/>
    <property type="match status" value="1"/>
</dbReference>
<dbReference type="InterPro" id="IPR001667">
    <property type="entry name" value="DDH_dom"/>
</dbReference>
<dbReference type="Gene3D" id="3.10.310.30">
    <property type="match status" value="1"/>
</dbReference>
<dbReference type="Pfam" id="PF02272">
    <property type="entry name" value="DHHA1"/>
    <property type="match status" value="1"/>
</dbReference>
<dbReference type="PROSITE" id="PS50887">
    <property type="entry name" value="GGDEF"/>
    <property type="match status" value="1"/>
</dbReference>
<evidence type="ECO:0000256" key="1">
    <source>
        <dbReference type="ARBA" id="ARBA00004651"/>
    </source>
</evidence>
<proteinExistence type="inferred from homology"/>
<comment type="subcellular location">
    <subcellularLocation>
        <location evidence="1">Cell membrane</location>
        <topology evidence="1">Multi-pass membrane protein</topology>
    </subcellularLocation>
</comment>